<dbReference type="AlphaFoldDB" id="A0A2W2CMR2"/>
<accession>A0A2W2CMR2</accession>
<dbReference type="PANTHER" id="PTHR47572">
    <property type="entry name" value="LIPOPROTEIN-RELATED"/>
    <property type="match status" value="1"/>
</dbReference>
<dbReference type="Gene3D" id="2.120.10.30">
    <property type="entry name" value="TolB, C-terminal domain"/>
    <property type="match status" value="1"/>
</dbReference>
<dbReference type="GO" id="GO:0016787">
    <property type="term" value="F:hydrolase activity"/>
    <property type="evidence" value="ECO:0007669"/>
    <property type="project" value="UniProtKB-KW"/>
</dbReference>
<protein>
    <submittedName>
        <fullName evidence="5">Gluconolaconase</fullName>
    </submittedName>
</protein>
<evidence type="ECO:0000313" key="6">
    <source>
        <dbReference type="Proteomes" id="UP000248764"/>
    </source>
</evidence>
<evidence type="ECO:0000256" key="1">
    <source>
        <dbReference type="ARBA" id="ARBA00008853"/>
    </source>
</evidence>
<evidence type="ECO:0000256" key="2">
    <source>
        <dbReference type="ARBA" id="ARBA00022801"/>
    </source>
</evidence>
<evidence type="ECO:0000256" key="3">
    <source>
        <dbReference type="SAM" id="MobiDB-lite"/>
    </source>
</evidence>
<evidence type="ECO:0000313" key="5">
    <source>
        <dbReference type="EMBL" id="PZF81493.1"/>
    </source>
</evidence>
<keyword evidence="2" id="KW-0378">Hydrolase</keyword>
<dbReference type="EMBL" id="POTW01000057">
    <property type="protein sequence ID" value="PZF81493.1"/>
    <property type="molecule type" value="Genomic_DNA"/>
</dbReference>
<gene>
    <name evidence="5" type="ORF">C1I92_20995</name>
</gene>
<sequence>MSSAAPAGLSGMSEPQVLMDGIVFGESPRWHDGRVWFSDWGAQRVVAVDDDGRHEVMAKVESFPMCIDFLPDGRLLVVDSAHRRVLRREPDRSLVPHADLAGFSEHPWNDIVVSERGDAYVNGIGFDFPGGEFAPGLVVRVTPDGRVDRVAGDLAFPNGMAITADGGTLIVAESYANRLTAFAIGADGGLTDRRVWAQTPGDHPDGICLDAEGAVWYADVGNRRCVRVREGGEVLATVESDRGAFACTLSRGDDPRLYVVGQHGDGPPPPEPTGRLVSYPAPAPGAGRP</sequence>
<feature type="region of interest" description="Disordered" evidence="3">
    <location>
        <begin position="260"/>
        <end position="289"/>
    </location>
</feature>
<evidence type="ECO:0000259" key="4">
    <source>
        <dbReference type="Pfam" id="PF08450"/>
    </source>
</evidence>
<organism evidence="5 6">
    <name type="scientific">Jiangella anatolica</name>
    <dbReference type="NCBI Taxonomy" id="2670374"/>
    <lineage>
        <taxon>Bacteria</taxon>
        <taxon>Bacillati</taxon>
        <taxon>Actinomycetota</taxon>
        <taxon>Actinomycetes</taxon>
        <taxon>Jiangellales</taxon>
        <taxon>Jiangellaceae</taxon>
        <taxon>Jiangella</taxon>
    </lineage>
</organism>
<keyword evidence="6" id="KW-1185">Reference proteome</keyword>
<dbReference type="PANTHER" id="PTHR47572:SF4">
    <property type="entry name" value="LACTONASE DRP35"/>
    <property type="match status" value="1"/>
</dbReference>
<dbReference type="InterPro" id="IPR013658">
    <property type="entry name" value="SGL"/>
</dbReference>
<name>A0A2W2CMR2_9ACTN</name>
<comment type="caution">
    <text evidence="5">The sequence shown here is derived from an EMBL/GenBank/DDBJ whole genome shotgun (WGS) entry which is preliminary data.</text>
</comment>
<reference evidence="5 6" key="1">
    <citation type="submission" date="2018-01" db="EMBL/GenBank/DDBJ databases">
        <title>Draft genome sequence of Jiangella sp. GTF31.</title>
        <authorList>
            <person name="Sahin N."/>
            <person name="Ay H."/>
            <person name="Saygin H."/>
        </authorList>
    </citation>
    <scope>NUCLEOTIDE SEQUENCE [LARGE SCALE GENOMIC DNA]</scope>
    <source>
        <strain evidence="5 6">GTF31</strain>
    </source>
</reference>
<dbReference type="InterPro" id="IPR011042">
    <property type="entry name" value="6-blade_b-propeller_TolB-like"/>
</dbReference>
<dbReference type="SUPFAM" id="SSF63829">
    <property type="entry name" value="Calcium-dependent phosphotriesterase"/>
    <property type="match status" value="1"/>
</dbReference>
<feature type="domain" description="SMP-30/Gluconolactonase/LRE-like region" evidence="4">
    <location>
        <begin position="24"/>
        <end position="260"/>
    </location>
</feature>
<dbReference type="Pfam" id="PF08450">
    <property type="entry name" value="SGL"/>
    <property type="match status" value="1"/>
</dbReference>
<dbReference type="Proteomes" id="UP000248764">
    <property type="component" value="Unassembled WGS sequence"/>
</dbReference>
<dbReference type="InterPro" id="IPR051262">
    <property type="entry name" value="SMP-30/CGR1_Lactonase"/>
</dbReference>
<proteinExistence type="inferred from homology"/>
<comment type="similarity">
    <text evidence="1">Belongs to the SMP-30/CGR1 family.</text>
</comment>